<gene>
    <name evidence="1" type="ORF">Amal_01745</name>
</gene>
<comment type="caution">
    <text evidence="1">The sequence shown here is derived from an EMBL/GenBank/DDBJ whole genome shotgun (WGS) entry which is preliminary data.</text>
</comment>
<name>A0A177G9D7_9PROT</name>
<reference evidence="1 2" key="1">
    <citation type="submission" date="2016-03" db="EMBL/GenBank/DDBJ databases">
        <title>Draft genome sequence of Acetobacter malorum CECT 7742, a strain isolated from strawberry vinegar.</title>
        <authorList>
            <person name="Sainz F."/>
            <person name="Mas A."/>
            <person name="Torija M.J."/>
        </authorList>
    </citation>
    <scope>NUCLEOTIDE SEQUENCE [LARGE SCALE GENOMIC DNA]</scope>
    <source>
        <strain evidence="1 2">CECT 7742</strain>
    </source>
</reference>
<dbReference type="AlphaFoldDB" id="A0A177G9D7"/>
<protein>
    <submittedName>
        <fullName evidence="1">Uncharacterized protein</fullName>
    </submittedName>
</protein>
<evidence type="ECO:0000313" key="1">
    <source>
        <dbReference type="EMBL" id="OAG75975.1"/>
    </source>
</evidence>
<accession>A0A177G9D7</accession>
<organism evidence="1 2">
    <name type="scientific">Acetobacter malorum</name>
    <dbReference type="NCBI Taxonomy" id="178901"/>
    <lineage>
        <taxon>Bacteria</taxon>
        <taxon>Pseudomonadati</taxon>
        <taxon>Pseudomonadota</taxon>
        <taxon>Alphaproteobacteria</taxon>
        <taxon>Acetobacterales</taxon>
        <taxon>Acetobacteraceae</taxon>
        <taxon>Acetobacter</taxon>
    </lineage>
</organism>
<dbReference type="PATRIC" id="fig|178901.16.peg.1859"/>
<evidence type="ECO:0000313" key="2">
    <source>
        <dbReference type="Proteomes" id="UP000077349"/>
    </source>
</evidence>
<dbReference type="EMBL" id="LVHD01000018">
    <property type="protein sequence ID" value="OAG75975.1"/>
    <property type="molecule type" value="Genomic_DNA"/>
</dbReference>
<dbReference type="Proteomes" id="UP000077349">
    <property type="component" value="Unassembled WGS sequence"/>
</dbReference>
<proteinExistence type="predicted"/>
<sequence length="157" mass="18069">MQSEFHFHVMKSYTHGFLIIFLDIRMLLKNYVYKKSEFKNLLSYLPITRDSGKFESALSQIYDKSAEVLQSRDDNVYHSPIISLAEDYCSSQPFRVVLGYAVTAELILLAMRPERACNLTRDDILVCNETIQGADVMLHCASLLAEYVMTVGRHMPY</sequence>